<proteinExistence type="predicted"/>
<dbReference type="InterPro" id="IPR046112">
    <property type="entry name" value="DUF6049"/>
</dbReference>
<keyword evidence="5" id="KW-1185">Reference proteome</keyword>
<feature type="compositionally biased region" description="Gly residues" evidence="1">
    <location>
        <begin position="740"/>
        <end position="757"/>
    </location>
</feature>
<feature type="transmembrane region" description="Helical" evidence="2">
    <location>
        <begin position="687"/>
        <end position="707"/>
    </location>
</feature>
<feature type="chain" id="PRO_5047494160" evidence="3">
    <location>
        <begin position="32"/>
        <end position="766"/>
    </location>
</feature>
<dbReference type="InterPro" id="IPR010916">
    <property type="entry name" value="TonB_box_CS"/>
</dbReference>
<comment type="caution">
    <text evidence="4">The sequence shown here is derived from an EMBL/GenBank/DDBJ whole genome shotgun (WGS) entry which is preliminary data.</text>
</comment>
<dbReference type="RefSeq" id="WP_311629989.1">
    <property type="nucleotide sequence ID" value="NZ_JAVREN010000009.1"/>
</dbReference>
<evidence type="ECO:0000256" key="2">
    <source>
        <dbReference type="SAM" id="Phobius"/>
    </source>
</evidence>
<sequence length="766" mass="80412">MRLRRRARRLGALLAALVAVPLLPGTLPASAAPAAAPADDVGTGRRSATISLTELSPAVPDADDETLTVRGTVTNEGTSPIIDSSVAARTGVPLTTRSAIDRAMDRTDFDNALDGGIIRASEQPIGTLAPGMSATFALQVPIEDLRLGEAGAYQVAVGLTGQREDARWTQILGTGRTVVPWQPEPASPDAERTRLSVLWPLVSDTHMTAQTGADEEQTPTFLDDTLLTEISPGGRLDRLVSLGAGLPVTWVIDPDLLASVDAMTDPYQVYEDGRLTEGDGQDEARAWLLDLERAIGQREVVALPFGDPDVASLAHQGMDVPGALGHFADATEVAATTVETVLPGVRASTAYAWPVEGAIDPEIVSAATSAGADRVITRSDSLRPGDSLGHTPGAARPLGGGTTAVVADARLSTLFEEELTGAGAATLAQQELLGQTLAIAGESAEQDRSIVLAPQRVLTGPQAEAMASALTTLRDEADWISFTDLGTAATEEPDPAANREVPSANAYPEGLRAQELPTSAFQAMRETQRTLEDFVVILTEPDRVEAPFGNAIRREMSASWRGRPEEAEDYRSTVQSGLVSLTERVYLIQKTPITLSGRSAVIPVTVQNDLIQDVRNLELRLLSSRQLGLRVSEAQEITIPGGQNMSVRFEADARANGQVTLEAQLFTASNTEPYGERMQFSVQVTSITPTVLVVIACGLLLVVLAGVRMYSQRKRAARAAGADGTAEAEAADARGPATAGEGGSGADTGGGTPGGPSGSERVGPRE</sequence>
<dbReference type="Proteomes" id="UP001183388">
    <property type="component" value="Unassembled WGS sequence"/>
</dbReference>
<reference evidence="5" key="1">
    <citation type="submission" date="2023-07" db="EMBL/GenBank/DDBJ databases">
        <title>30 novel species of actinomycetes from the DSMZ collection.</title>
        <authorList>
            <person name="Nouioui I."/>
        </authorList>
    </citation>
    <scope>NUCLEOTIDE SEQUENCE [LARGE SCALE GENOMIC DNA]</scope>
    <source>
        <strain evidence="5">DSM 44917</strain>
    </source>
</reference>
<organism evidence="4 5">
    <name type="scientific">Streptomyces boetiae</name>
    <dbReference type="NCBI Taxonomy" id="3075541"/>
    <lineage>
        <taxon>Bacteria</taxon>
        <taxon>Bacillati</taxon>
        <taxon>Actinomycetota</taxon>
        <taxon>Actinomycetes</taxon>
        <taxon>Kitasatosporales</taxon>
        <taxon>Streptomycetaceae</taxon>
        <taxon>Streptomyces</taxon>
    </lineage>
</organism>
<dbReference type="EMBL" id="JAVREN010000009">
    <property type="protein sequence ID" value="MDT0307049.1"/>
    <property type="molecule type" value="Genomic_DNA"/>
</dbReference>
<dbReference type="Pfam" id="PF19516">
    <property type="entry name" value="DUF6049"/>
    <property type="match status" value="1"/>
</dbReference>
<evidence type="ECO:0000256" key="1">
    <source>
        <dbReference type="SAM" id="MobiDB-lite"/>
    </source>
</evidence>
<feature type="region of interest" description="Disordered" evidence="1">
    <location>
        <begin position="718"/>
        <end position="766"/>
    </location>
</feature>
<accession>A0ABU2L666</accession>
<evidence type="ECO:0000313" key="5">
    <source>
        <dbReference type="Proteomes" id="UP001183388"/>
    </source>
</evidence>
<keyword evidence="3" id="KW-0732">Signal</keyword>
<evidence type="ECO:0000313" key="4">
    <source>
        <dbReference type="EMBL" id="MDT0307049.1"/>
    </source>
</evidence>
<keyword evidence="2" id="KW-0812">Transmembrane</keyword>
<keyword evidence="2" id="KW-0472">Membrane</keyword>
<feature type="compositionally biased region" description="Low complexity" evidence="1">
    <location>
        <begin position="718"/>
        <end position="739"/>
    </location>
</feature>
<name>A0ABU2L666_9ACTN</name>
<feature type="signal peptide" evidence="3">
    <location>
        <begin position="1"/>
        <end position="31"/>
    </location>
</feature>
<gene>
    <name evidence="4" type="ORF">RM780_08745</name>
</gene>
<keyword evidence="2" id="KW-1133">Transmembrane helix</keyword>
<dbReference type="PROSITE" id="PS00430">
    <property type="entry name" value="TONB_DEPENDENT_REC_1"/>
    <property type="match status" value="1"/>
</dbReference>
<protein>
    <submittedName>
        <fullName evidence="4">DUF6049 family protein</fullName>
    </submittedName>
</protein>
<evidence type="ECO:0000256" key="3">
    <source>
        <dbReference type="SAM" id="SignalP"/>
    </source>
</evidence>